<reference evidence="2" key="1">
    <citation type="journal article" date="2022" name="bioRxiv">
        <title>Sequencing and chromosome-scale assembly of the giantPleurodeles waltlgenome.</title>
        <authorList>
            <person name="Brown T."/>
            <person name="Elewa A."/>
            <person name="Iarovenko S."/>
            <person name="Subramanian E."/>
            <person name="Araus A.J."/>
            <person name="Petzold A."/>
            <person name="Susuki M."/>
            <person name="Suzuki K.-i.T."/>
            <person name="Hayashi T."/>
            <person name="Toyoda A."/>
            <person name="Oliveira C."/>
            <person name="Osipova E."/>
            <person name="Leigh N.D."/>
            <person name="Simon A."/>
            <person name="Yun M.H."/>
        </authorList>
    </citation>
    <scope>NUCLEOTIDE SEQUENCE</scope>
    <source>
        <strain evidence="2">20211129_DDA</strain>
        <tissue evidence="2">Liver</tissue>
    </source>
</reference>
<name>A0AAV7QRN7_PLEWA</name>
<gene>
    <name evidence="2" type="ORF">NDU88_009008</name>
</gene>
<sequence>MNRNLYRMQQTLTQGFGNVENQLSTMNTNMVNLTTAINDLCREMVADQAHARRKERNTAARLDCLSQSICRLATTTTCLSRRTVTLQVELGHFAGDVAKGLGRITSAVDFIHTSQAARGTGDTPQDSKDISSVSRVSASDASILRSSSARQTSVDKPGTGHGGRTCRKV</sequence>
<evidence type="ECO:0000313" key="2">
    <source>
        <dbReference type="EMBL" id="KAJ1142695.1"/>
    </source>
</evidence>
<protein>
    <submittedName>
        <fullName evidence="2">Uncharacterized protein</fullName>
    </submittedName>
</protein>
<dbReference type="AlphaFoldDB" id="A0AAV7QRN7"/>
<evidence type="ECO:0000256" key="1">
    <source>
        <dbReference type="SAM" id="MobiDB-lite"/>
    </source>
</evidence>
<keyword evidence="3" id="KW-1185">Reference proteome</keyword>
<organism evidence="2 3">
    <name type="scientific">Pleurodeles waltl</name>
    <name type="common">Iberian ribbed newt</name>
    <dbReference type="NCBI Taxonomy" id="8319"/>
    <lineage>
        <taxon>Eukaryota</taxon>
        <taxon>Metazoa</taxon>
        <taxon>Chordata</taxon>
        <taxon>Craniata</taxon>
        <taxon>Vertebrata</taxon>
        <taxon>Euteleostomi</taxon>
        <taxon>Amphibia</taxon>
        <taxon>Batrachia</taxon>
        <taxon>Caudata</taxon>
        <taxon>Salamandroidea</taxon>
        <taxon>Salamandridae</taxon>
        <taxon>Pleurodelinae</taxon>
        <taxon>Pleurodeles</taxon>
    </lineage>
</organism>
<dbReference type="Proteomes" id="UP001066276">
    <property type="component" value="Chromosome 6"/>
</dbReference>
<feature type="compositionally biased region" description="Low complexity" evidence="1">
    <location>
        <begin position="130"/>
        <end position="149"/>
    </location>
</feature>
<dbReference type="EMBL" id="JANPWB010000010">
    <property type="protein sequence ID" value="KAJ1142695.1"/>
    <property type="molecule type" value="Genomic_DNA"/>
</dbReference>
<comment type="caution">
    <text evidence="2">The sequence shown here is derived from an EMBL/GenBank/DDBJ whole genome shotgun (WGS) entry which is preliminary data.</text>
</comment>
<proteinExistence type="predicted"/>
<accession>A0AAV7QRN7</accession>
<evidence type="ECO:0000313" key="3">
    <source>
        <dbReference type="Proteomes" id="UP001066276"/>
    </source>
</evidence>
<feature type="region of interest" description="Disordered" evidence="1">
    <location>
        <begin position="116"/>
        <end position="169"/>
    </location>
</feature>